<dbReference type="AlphaFoldDB" id="A0A0A9FAV1"/>
<name>A0A0A9FAV1_ARUDO</name>
<dbReference type="EMBL" id="GBRH01189547">
    <property type="protein sequence ID" value="JAE08349.1"/>
    <property type="molecule type" value="Transcribed_RNA"/>
</dbReference>
<sequence length="26" mass="3101">MIWPLCCRPVPFKTSVKDFLLLYSEN</sequence>
<evidence type="ECO:0000313" key="1">
    <source>
        <dbReference type="EMBL" id="JAE08349.1"/>
    </source>
</evidence>
<organism evidence="1">
    <name type="scientific">Arundo donax</name>
    <name type="common">Giant reed</name>
    <name type="synonym">Donax arundinaceus</name>
    <dbReference type="NCBI Taxonomy" id="35708"/>
    <lineage>
        <taxon>Eukaryota</taxon>
        <taxon>Viridiplantae</taxon>
        <taxon>Streptophyta</taxon>
        <taxon>Embryophyta</taxon>
        <taxon>Tracheophyta</taxon>
        <taxon>Spermatophyta</taxon>
        <taxon>Magnoliopsida</taxon>
        <taxon>Liliopsida</taxon>
        <taxon>Poales</taxon>
        <taxon>Poaceae</taxon>
        <taxon>PACMAD clade</taxon>
        <taxon>Arundinoideae</taxon>
        <taxon>Arundineae</taxon>
        <taxon>Arundo</taxon>
    </lineage>
</organism>
<proteinExistence type="predicted"/>
<reference evidence="1" key="2">
    <citation type="journal article" date="2015" name="Data Brief">
        <title>Shoot transcriptome of the giant reed, Arundo donax.</title>
        <authorList>
            <person name="Barrero R.A."/>
            <person name="Guerrero F.D."/>
            <person name="Moolhuijzen P."/>
            <person name="Goolsby J.A."/>
            <person name="Tidwell J."/>
            <person name="Bellgard S.E."/>
            <person name="Bellgard M.I."/>
        </authorList>
    </citation>
    <scope>NUCLEOTIDE SEQUENCE</scope>
    <source>
        <tissue evidence="1">Shoot tissue taken approximately 20 cm above the soil surface</tissue>
    </source>
</reference>
<protein>
    <submittedName>
        <fullName evidence="1">Uncharacterized protein</fullName>
    </submittedName>
</protein>
<reference evidence="1" key="1">
    <citation type="submission" date="2014-09" db="EMBL/GenBank/DDBJ databases">
        <authorList>
            <person name="Magalhaes I.L.F."/>
            <person name="Oliveira U."/>
            <person name="Santos F.R."/>
            <person name="Vidigal T.H.D.A."/>
            <person name="Brescovit A.D."/>
            <person name="Santos A.J."/>
        </authorList>
    </citation>
    <scope>NUCLEOTIDE SEQUENCE</scope>
    <source>
        <tissue evidence="1">Shoot tissue taken approximately 20 cm above the soil surface</tissue>
    </source>
</reference>
<accession>A0A0A9FAV1</accession>